<name>A0A4S2KMZ1_9HYME</name>
<comment type="caution">
    <text evidence="2">The sequence shown here is derived from an EMBL/GenBank/DDBJ whole genome shotgun (WGS) entry which is preliminary data.</text>
</comment>
<gene>
    <name evidence="2" type="ORF">DBV15_12788</name>
</gene>
<dbReference type="EMBL" id="QBLH01001838">
    <property type="protein sequence ID" value="TGZ50900.1"/>
    <property type="molecule type" value="Genomic_DNA"/>
</dbReference>
<sequence>MWEKTRNGRKRLKSTAIPTIFKSSEQDFYVIQQPIPNYEFVDVAEVHEEHLQNERILQLEEGKEQIENEERIQLEEGEEQIENEERIQLEEGEEQIENEEKIQFKERGELVRGEETLDKEKEVASICNTDTVCNCSQVRKLERKLAKMKQSLKESNKLKNV</sequence>
<proteinExistence type="predicted"/>
<reference evidence="2 3" key="1">
    <citation type="journal article" date="2019" name="Philos. Trans. R. Soc. Lond., B, Biol. Sci.">
        <title>Ant behaviour and brain gene expression of defending hosts depend on the ecological success of the intruding social parasite.</title>
        <authorList>
            <person name="Kaur R."/>
            <person name="Stoldt M."/>
            <person name="Jongepier E."/>
            <person name="Feldmeyer B."/>
            <person name="Menzel F."/>
            <person name="Bornberg-Bauer E."/>
            <person name="Foitzik S."/>
        </authorList>
    </citation>
    <scope>NUCLEOTIDE SEQUENCE [LARGE SCALE GENOMIC DNA]</scope>
    <source>
        <tissue evidence="2">Whole body</tissue>
    </source>
</reference>
<feature type="coiled-coil region" evidence="1">
    <location>
        <begin position="67"/>
        <end position="102"/>
    </location>
</feature>
<evidence type="ECO:0000256" key="1">
    <source>
        <dbReference type="SAM" id="Coils"/>
    </source>
</evidence>
<evidence type="ECO:0000313" key="3">
    <source>
        <dbReference type="Proteomes" id="UP000310200"/>
    </source>
</evidence>
<keyword evidence="1" id="KW-0175">Coiled coil</keyword>
<dbReference type="AlphaFoldDB" id="A0A4S2KMZ1"/>
<protein>
    <submittedName>
        <fullName evidence="2">Uncharacterized protein</fullName>
    </submittedName>
</protein>
<organism evidence="2 3">
    <name type="scientific">Temnothorax longispinosus</name>
    <dbReference type="NCBI Taxonomy" id="300112"/>
    <lineage>
        <taxon>Eukaryota</taxon>
        <taxon>Metazoa</taxon>
        <taxon>Ecdysozoa</taxon>
        <taxon>Arthropoda</taxon>
        <taxon>Hexapoda</taxon>
        <taxon>Insecta</taxon>
        <taxon>Pterygota</taxon>
        <taxon>Neoptera</taxon>
        <taxon>Endopterygota</taxon>
        <taxon>Hymenoptera</taxon>
        <taxon>Apocrita</taxon>
        <taxon>Aculeata</taxon>
        <taxon>Formicoidea</taxon>
        <taxon>Formicidae</taxon>
        <taxon>Myrmicinae</taxon>
        <taxon>Temnothorax</taxon>
    </lineage>
</organism>
<dbReference type="Proteomes" id="UP000310200">
    <property type="component" value="Unassembled WGS sequence"/>
</dbReference>
<keyword evidence="3" id="KW-1185">Reference proteome</keyword>
<accession>A0A4S2KMZ1</accession>
<feature type="non-terminal residue" evidence="2">
    <location>
        <position position="161"/>
    </location>
</feature>
<evidence type="ECO:0000313" key="2">
    <source>
        <dbReference type="EMBL" id="TGZ50900.1"/>
    </source>
</evidence>